<dbReference type="EMBL" id="JAROCD010000006">
    <property type="protein sequence ID" value="MDN4602260.1"/>
    <property type="molecule type" value="Genomic_DNA"/>
</dbReference>
<comment type="caution">
    <text evidence="3">The sequence shown here is derived from an EMBL/GenBank/DDBJ whole genome shotgun (WGS) entry which is preliminary data.</text>
</comment>
<reference evidence="3" key="1">
    <citation type="submission" date="2023-03" db="EMBL/GenBank/DDBJ databases">
        <title>MT1 and MT2 Draft Genomes of Novel Species.</title>
        <authorList>
            <person name="Venkateswaran K."/>
        </authorList>
    </citation>
    <scope>NUCLEOTIDE SEQUENCE</scope>
    <source>
        <strain evidence="3">F6_3S_P_1C</strain>
    </source>
</reference>
<organism evidence="3 4">
    <name type="scientific">Paenibacillus vandeheii</name>
    <dbReference type="NCBI Taxonomy" id="3035917"/>
    <lineage>
        <taxon>Bacteria</taxon>
        <taxon>Bacillati</taxon>
        <taxon>Bacillota</taxon>
        <taxon>Bacilli</taxon>
        <taxon>Bacillales</taxon>
        <taxon>Paenibacillaceae</taxon>
        <taxon>Paenibacillus</taxon>
    </lineage>
</organism>
<dbReference type="HAMAP" id="MF_00771">
    <property type="entry name" value="UPF0310"/>
    <property type="match status" value="1"/>
</dbReference>
<proteinExistence type="inferred from homology"/>
<accession>A0ABT8JAY1</accession>
<keyword evidence="4" id="KW-1185">Reference proteome</keyword>
<name>A0ABT8JAY1_9BACL</name>
<evidence type="ECO:0000259" key="2">
    <source>
        <dbReference type="Pfam" id="PF01878"/>
    </source>
</evidence>
<dbReference type="RefSeq" id="WP_301247033.1">
    <property type="nucleotide sequence ID" value="NZ_JAROCD010000006.1"/>
</dbReference>
<sequence length="180" mass="20647">MNELEKHNLIITSKEIKQIYTSELASQLEVEAKSEQGNRYWISVVSASHVEKGVEGGFAQLCHGKAAPLRRMNAGDWLIYYSPRSSLHGGKVLQAFTAIGRVVDNQVYTYRMSDSFVPYRRNVQYYPCQQVKIADLLDQLILTRGQARWGYHFRYGHLQIQREDFLKIAVAMLGTEIETC</sequence>
<dbReference type="CDD" id="cd21132">
    <property type="entry name" value="EVE-like"/>
    <property type="match status" value="1"/>
</dbReference>
<dbReference type="Gene3D" id="3.10.590.10">
    <property type="entry name" value="ph1033 like domains"/>
    <property type="match status" value="1"/>
</dbReference>
<dbReference type="InterPro" id="IPR002740">
    <property type="entry name" value="EVE_domain"/>
</dbReference>
<evidence type="ECO:0000313" key="4">
    <source>
        <dbReference type="Proteomes" id="UP001174205"/>
    </source>
</evidence>
<protein>
    <recommendedName>
        <fullName evidence="1">UPF0310 protein P5G61_13580</fullName>
    </recommendedName>
</protein>
<dbReference type="Pfam" id="PF01878">
    <property type="entry name" value="EVE"/>
    <property type="match status" value="1"/>
</dbReference>
<dbReference type="NCBIfam" id="NF002616">
    <property type="entry name" value="PRK02268.1-2"/>
    <property type="match status" value="1"/>
</dbReference>
<dbReference type="Proteomes" id="UP001174205">
    <property type="component" value="Unassembled WGS sequence"/>
</dbReference>
<dbReference type="SUPFAM" id="SSF88697">
    <property type="entry name" value="PUA domain-like"/>
    <property type="match status" value="1"/>
</dbReference>
<gene>
    <name evidence="3" type="ORF">P5G61_13580</name>
</gene>
<dbReference type="InterPro" id="IPR022996">
    <property type="entry name" value="UPF0310"/>
</dbReference>
<dbReference type="InterPro" id="IPR015947">
    <property type="entry name" value="PUA-like_sf"/>
</dbReference>
<evidence type="ECO:0000313" key="3">
    <source>
        <dbReference type="EMBL" id="MDN4602260.1"/>
    </source>
</evidence>
<evidence type="ECO:0000256" key="1">
    <source>
        <dbReference type="HAMAP-Rule" id="MF_00771"/>
    </source>
</evidence>
<comment type="similarity">
    <text evidence="1">Belongs to the UPF0310 family.</text>
</comment>
<feature type="domain" description="EVE" evidence="2">
    <location>
        <begin position="39"/>
        <end position="169"/>
    </location>
</feature>